<dbReference type="PANTHER" id="PTHR23176">
    <property type="entry name" value="RHO/RAC/CDC GTPASE-ACTIVATING PROTEIN"/>
    <property type="match status" value="1"/>
</dbReference>
<dbReference type="InterPro" id="IPR001202">
    <property type="entry name" value="WW_dom"/>
</dbReference>
<organism evidence="4 5">
    <name type="scientific">Oncorhynchus mykiss</name>
    <name type="common">Rainbow trout</name>
    <name type="synonym">Salmo gairdneri</name>
    <dbReference type="NCBI Taxonomy" id="8022"/>
    <lineage>
        <taxon>Eukaryota</taxon>
        <taxon>Metazoa</taxon>
        <taxon>Chordata</taxon>
        <taxon>Craniata</taxon>
        <taxon>Vertebrata</taxon>
        <taxon>Euteleostomi</taxon>
        <taxon>Actinopterygii</taxon>
        <taxon>Neopterygii</taxon>
        <taxon>Teleostei</taxon>
        <taxon>Protacanthopterygii</taxon>
        <taxon>Salmoniformes</taxon>
        <taxon>Salmonidae</taxon>
        <taxon>Salmoninae</taxon>
        <taxon>Oncorhynchus</taxon>
    </lineage>
</organism>
<dbReference type="GO" id="GO:0005096">
    <property type="term" value="F:GTPase activator activity"/>
    <property type="evidence" value="ECO:0007669"/>
    <property type="project" value="UniProtKB-KW"/>
</dbReference>
<feature type="compositionally biased region" description="Polar residues" evidence="2">
    <location>
        <begin position="1"/>
        <end position="14"/>
    </location>
</feature>
<dbReference type="Gene3D" id="2.20.70.10">
    <property type="match status" value="1"/>
</dbReference>
<reference evidence="4" key="2">
    <citation type="submission" date="2014-03" db="EMBL/GenBank/DDBJ databases">
        <authorList>
            <person name="Genoscope - CEA"/>
        </authorList>
    </citation>
    <scope>NUCLEOTIDE SEQUENCE</scope>
</reference>
<dbReference type="Proteomes" id="UP000193380">
    <property type="component" value="Unassembled WGS sequence"/>
</dbReference>
<dbReference type="STRING" id="8022.A0A060WUK2"/>
<feature type="region of interest" description="Disordered" evidence="2">
    <location>
        <begin position="1"/>
        <end position="24"/>
    </location>
</feature>
<dbReference type="PANTHER" id="PTHR23176:SF107">
    <property type="entry name" value="RHO GTPASE-ACTIVATING PROTEIN 12"/>
    <property type="match status" value="1"/>
</dbReference>
<sequence length="135" mass="15354">MYPTDETVTTVSPSGQGGRPESPVYSNLQELKISRSSLPPNPSSSPLHVLGDWETHKDQNGRHYYFNRATQERTWKPPRAKDASSSRGETHSKGTGEAEVRRYWDIYCILETHTHTYSNTHSGTDTSKCKHMHEH</sequence>
<feature type="compositionally biased region" description="Basic and acidic residues" evidence="2">
    <location>
        <begin position="70"/>
        <end position="96"/>
    </location>
</feature>
<dbReference type="InterPro" id="IPR036020">
    <property type="entry name" value="WW_dom_sf"/>
</dbReference>
<keyword evidence="1" id="KW-0343">GTPase activation</keyword>
<evidence type="ECO:0000256" key="2">
    <source>
        <dbReference type="SAM" id="MobiDB-lite"/>
    </source>
</evidence>
<dbReference type="CDD" id="cd00201">
    <property type="entry name" value="WW"/>
    <property type="match status" value="1"/>
</dbReference>
<dbReference type="AlphaFoldDB" id="A0A060WUK2"/>
<protein>
    <recommendedName>
        <fullName evidence="3">WW domain-containing protein</fullName>
    </recommendedName>
</protein>
<evidence type="ECO:0000313" key="4">
    <source>
        <dbReference type="EMBL" id="CDQ68255.1"/>
    </source>
</evidence>
<dbReference type="Pfam" id="PF16618">
    <property type="entry name" value="SH3-WW_linker"/>
    <property type="match status" value="1"/>
</dbReference>
<name>A0A060WUK2_ONCMY</name>
<dbReference type="InterPro" id="IPR050729">
    <property type="entry name" value="Rho-GAP"/>
</dbReference>
<dbReference type="PROSITE" id="PS50020">
    <property type="entry name" value="WW_DOMAIN_2"/>
    <property type="match status" value="1"/>
</dbReference>
<dbReference type="Pfam" id="PF00397">
    <property type="entry name" value="WW"/>
    <property type="match status" value="1"/>
</dbReference>
<feature type="region of interest" description="Disordered" evidence="2">
    <location>
        <begin position="66"/>
        <end position="96"/>
    </location>
</feature>
<dbReference type="SMART" id="SM00456">
    <property type="entry name" value="WW"/>
    <property type="match status" value="1"/>
</dbReference>
<dbReference type="PaxDb" id="8022-A0A060WUK2"/>
<evidence type="ECO:0000313" key="5">
    <source>
        <dbReference type="Proteomes" id="UP000193380"/>
    </source>
</evidence>
<dbReference type="SUPFAM" id="SSF51045">
    <property type="entry name" value="WW domain"/>
    <property type="match status" value="1"/>
</dbReference>
<dbReference type="GO" id="GO:0005737">
    <property type="term" value="C:cytoplasm"/>
    <property type="evidence" value="ECO:0007669"/>
    <property type="project" value="TreeGrafter"/>
</dbReference>
<reference evidence="4" key="1">
    <citation type="journal article" date="2014" name="Nat. Commun.">
        <title>The rainbow trout genome provides novel insights into evolution after whole-genome duplication in vertebrates.</title>
        <authorList>
            <person name="Berthelot C."/>
            <person name="Brunet F."/>
            <person name="Chalopin D."/>
            <person name="Juanchich A."/>
            <person name="Bernard M."/>
            <person name="Noel B."/>
            <person name="Bento P."/>
            <person name="Da Silva C."/>
            <person name="Labadie K."/>
            <person name="Alberti A."/>
            <person name="Aury J.M."/>
            <person name="Louis A."/>
            <person name="Dehais P."/>
            <person name="Bardou P."/>
            <person name="Montfort J."/>
            <person name="Klopp C."/>
            <person name="Cabau C."/>
            <person name="Gaspin C."/>
            <person name="Thorgaard G.H."/>
            <person name="Boussaha M."/>
            <person name="Quillet E."/>
            <person name="Guyomard R."/>
            <person name="Galiana D."/>
            <person name="Bobe J."/>
            <person name="Volff J.N."/>
            <person name="Genet C."/>
            <person name="Wincker P."/>
            <person name="Jaillon O."/>
            <person name="Roest Crollius H."/>
            <person name="Guiguen Y."/>
        </authorList>
    </citation>
    <scope>NUCLEOTIDE SEQUENCE [LARGE SCALE GENOMIC DNA]</scope>
</reference>
<proteinExistence type="predicted"/>
<gene>
    <name evidence="4" type="ORF">GSONMT00003620001</name>
</gene>
<evidence type="ECO:0000259" key="3">
    <source>
        <dbReference type="PROSITE" id="PS50020"/>
    </source>
</evidence>
<accession>A0A060WUK2</accession>
<evidence type="ECO:0000256" key="1">
    <source>
        <dbReference type="ARBA" id="ARBA00022468"/>
    </source>
</evidence>
<feature type="domain" description="WW" evidence="3">
    <location>
        <begin position="53"/>
        <end position="80"/>
    </location>
</feature>
<dbReference type="EMBL" id="FR904618">
    <property type="protein sequence ID" value="CDQ68255.1"/>
    <property type="molecule type" value="Genomic_DNA"/>
</dbReference>